<dbReference type="NCBIfam" id="TIGR02729">
    <property type="entry name" value="Obg_CgtA"/>
    <property type="match status" value="1"/>
</dbReference>
<protein>
    <submittedName>
        <fullName evidence="7">Putative mitochondrial ribosome-associated gtpase 2</fullName>
    </submittedName>
</protein>
<comment type="similarity">
    <text evidence="1">Belongs to the TRAFAC class OBG-HflX-like GTPase superfamily. OBG GTPase family.</text>
</comment>
<dbReference type="GO" id="GO:0042254">
    <property type="term" value="P:ribosome biogenesis"/>
    <property type="evidence" value="ECO:0007669"/>
    <property type="project" value="UniProtKB-UniRule"/>
</dbReference>
<dbReference type="InterPro" id="IPR014100">
    <property type="entry name" value="GTP-bd_Obg/CgtA"/>
</dbReference>
<keyword evidence="3" id="KW-0547">Nucleotide-binding</keyword>
<evidence type="ECO:0000256" key="4">
    <source>
        <dbReference type="ARBA" id="ARBA00023134"/>
    </source>
</evidence>
<dbReference type="NCBIfam" id="TIGR00231">
    <property type="entry name" value="small_GTP"/>
    <property type="match status" value="1"/>
</dbReference>
<evidence type="ECO:0000259" key="5">
    <source>
        <dbReference type="PROSITE" id="PS51710"/>
    </source>
</evidence>
<feature type="domain" description="Obg" evidence="6">
    <location>
        <begin position="45"/>
        <end position="200"/>
    </location>
</feature>
<dbReference type="Pfam" id="PF01926">
    <property type="entry name" value="MMR_HSR1"/>
    <property type="match status" value="1"/>
</dbReference>
<dbReference type="InterPro" id="IPR036726">
    <property type="entry name" value="GTP1_OBG_dom_sf"/>
</dbReference>
<dbReference type="GO" id="GO:0005525">
    <property type="term" value="F:GTP binding"/>
    <property type="evidence" value="ECO:0007669"/>
    <property type="project" value="UniProtKB-KW"/>
</dbReference>
<dbReference type="Pfam" id="PF01018">
    <property type="entry name" value="GTP1_OBG"/>
    <property type="match status" value="1"/>
</dbReference>
<dbReference type="PRINTS" id="PR00326">
    <property type="entry name" value="GTP1OBG"/>
</dbReference>
<dbReference type="InterPro" id="IPR006169">
    <property type="entry name" value="GTP1_OBG_dom"/>
</dbReference>
<dbReference type="InterPro" id="IPR031167">
    <property type="entry name" value="G_OBG"/>
</dbReference>
<dbReference type="PANTHER" id="PTHR11702:SF31">
    <property type="entry name" value="MITOCHONDRIAL RIBOSOME-ASSOCIATED GTPASE 2"/>
    <property type="match status" value="1"/>
</dbReference>
<dbReference type="SUPFAM" id="SSF82051">
    <property type="entry name" value="Obg GTP-binding protein N-terminal domain"/>
    <property type="match status" value="1"/>
</dbReference>
<dbReference type="PROSITE" id="PS51710">
    <property type="entry name" value="G_OBG"/>
    <property type="match status" value="1"/>
</dbReference>
<dbReference type="InterPro" id="IPR006073">
    <property type="entry name" value="GTP-bd"/>
</dbReference>
<dbReference type="InterPro" id="IPR027417">
    <property type="entry name" value="P-loop_NTPase"/>
</dbReference>
<organism evidence="7">
    <name type="scientific">Xenopsylla cheopis</name>
    <name type="common">Oriental rat flea</name>
    <name type="synonym">Pulex cheopis</name>
    <dbReference type="NCBI Taxonomy" id="163159"/>
    <lineage>
        <taxon>Eukaryota</taxon>
        <taxon>Metazoa</taxon>
        <taxon>Ecdysozoa</taxon>
        <taxon>Arthropoda</taxon>
        <taxon>Hexapoda</taxon>
        <taxon>Insecta</taxon>
        <taxon>Pterygota</taxon>
        <taxon>Neoptera</taxon>
        <taxon>Endopterygota</taxon>
        <taxon>Siphonaptera</taxon>
        <taxon>Pulicidae</taxon>
        <taxon>Xenopsyllinae</taxon>
        <taxon>Xenopsylla</taxon>
    </lineage>
</organism>
<proteinExistence type="inferred from homology"/>
<keyword evidence="4" id="KW-0342">GTP-binding</keyword>
<evidence type="ECO:0000256" key="1">
    <source>
        <dbReference type="ARBA" id="ARBA00007699"/>
    </source>
</evidence>
<dbReference type="Gene3D" id="2.70.210.12">
    <property type="entry name" value="GTP1/OBG domain"/>
    <property type="match status" value="1"/>
</dbReference>
<dbReference type="EMBL" id="GIIL01002476">
    <property type="protein sequence ID" value="NOV46202.1"/>
    <property type="molecule type" value="Transcribed_RNA"/>
</dbReference>
<dbReference type="PANTHER" id="PTHR11702">
    <property type="entry name" value="DEVELOPMENTALLY REGULATED GTP-BINDING PROTEIN-RELATED"/>
    <property type="match status" value="1"/>
</dbReference>
<dbReference type="InterPro" id="IPR005225">
    <property type="entry name" value="Small_GTP-bd"/>
</dbReference>
<dbReference type="PROSITE" id="PS51883">
    <property type="entry name" value="OBG"/>
    <property type="match status" value="1"/>
</dbReference>
<dbReference type="NCBIfam" id="NF008956">
    <property type="entry name" value="PRK12299.1"/>
    <property type="match status" value="1"/>
</dbReference>
<dbReference type="PIRSF" id="PIRSF002401">
    <property type="entry name" value="GTP_bd_Obg/CgtA"/>
    <property type="match status" value="1"/>
</dbReference>
<evidence type="ECO:0000313" key="7">
    <source>
        <dbReference type="EMBL" id="NOV46202.1"/>
    </source>
</evidence>
<dbReference type="GO" id="GO:0003924">
    <property type="term" value="F:GTPase activity"/>
    <property type="evidence" value="ECO:0007669"/>
    <property type="project" value="InterPro"/>
</dbReference>
<dbReference type="GO" id="GO:0000287">
    <property type="term" value="F:magnesium ion binding"/>
    <property type="evidence" value="ECO:0007669"/>
    <property type="project" value="InterPro"/>
</dbReference>
<keyword evidence="2" id="KW-0690">Ribosome biogenesis</keyword>
<evidence type="ECO:0000259" key="6">
    <source>
        <dbReference type="PROSITE" id="PS51883"/>
    </source>
</evidence>
<dbReference type="GO" id="GO:0005739">
    <property type="term" value="C:mitochondrion"/>
    <property type="evidence" value="ECO:0007669"/>
    <property type="project" value="TreeGrafter"/>
</dbReference>
<dbReference type="FunFam" id="2.70.210.12:FF:000001">
    <property type="entry name" value="GTPase Obg"/>
    <property type="match status" value="1"/>
</dbReference>
<dbReference type="SUPFAM" id="SSF52540">
    <property type="entry name" value="P-loop containing nucleoside triphosphate hydrolases"/>
    <property type="match status" value="1"/>
</dbReference>
<reference evidence="7" key="1">
    <citation type="submission" date="2020-03" db="EMBL/GenBank/DDBJ databases">
        <title>Transcriptomic Profiling of the Digestive Tract of the Rat Flea, Xenopsylla cheopis, Following Blood Feeding and Infection with Yersinia pestis.</title>
        <authorList>
            <person name="Bland D.M."/>
            <person name="Martens C.A."/>
            <person name="Virtaneva K."/>
            <person name="Kanakabandi K."/>
            <person name="Long D."/>
            <person name="Rosenke R."/>
            <person name="Saturday G.A."/>
            <person name="Hoyt F.H."/>
            <person name="Bruno D.P."/>
            <person name="Ribeiro J.M.C."/>
            <person name="Hinnebusch J."/>
        </authorList>
    </citation>
    <scope>NUCLEOTIDE SEQUENCE</scope>
</reference>
<dbReference type="InterPro" id="IPR045086">
    <property type="entry name" value="OBG_GTPase"/>
</dbReference>
<dbReference type="AlphaFoldDB" id="A0A6M2DIR4"/>
<dbReference type="HAMAP" id="MF_01454">
    <property type="entry name" value="GTPase_Obg"/>
    <property type="match status" value="1"/>
</dbReference>
<dbReference type="CDD" id="cd01898">
    <property type="entry name" value="Obg"/>
    <property type="match status" value="1"/>
</dbReference>
<evidence type="ECO:0000256" key="2">
    <source>
        <dbReference type="ARBA" id="ARBA00022517"/>
    </source>
</evidence>
<dbReference type="Gene3D" id="3.40.50.300">
    <property type="entry name" value="P-loop containing nucleotide triphosphate hydrolases"/>
    <property type="match status" value="1"/>
</dbReference>
<feature type="domain" description="OBG-type G" evidence="5">
    <location>
        <begin position="201"/>
        <end position="366"/>
    </location>
</feature>
<evidence type="ECO:0000256" key="3">
    <source>
        <dbReference type="ARBA" id="ARBA00022741"/>
    </source>
</evidence>
<sequence length="377" mass="41310">MLYIRRAFYGSQRLFSSVVDSRCSPKSVPNALRSKKPKSTRSKVQTFVDIRAVRTVAGNGGDGCISFLQLWANENAGPDGGDGGNGGHVVFEACSNISNLNHLDSILKADSGANGRNKDCHGQNAHHIIAKVPIGTIIKNPEGDIVGDLSKEGAMFVAARGGAGGKGNHFFTTDVEQAPQISEFGAKGEDFRYILEIKSMAHMGLIGFPNAGKSTLLQTISRARPKVAPYPFTTLRPYIGMVQYDDYEQIAIADLPGLIEGSHKNRGLGIKFLKHAERCSALLYVLDISLQEPWNHLKILRNELRLFSPELLERPQLVIANKIDIAESNQNLDRLQKLIDLPIICVSAKMGTNITSLLKHLRILYDNALLQETNNEP</sequence>
<name>A0A6M2DIR4_XENCH</name>
<accession>A0A6M2DIR4</accession>